<evidence type="ECO:0000313" key="2">
    <source>
        <dbReference type="EMBL" id="PSX06616.1"/>
    </source>
</evidence>
<keyword evidence="1" id="KW-0472">Membrane</keyword>
<dbReference type="Proteomes" id="UP000241440">
    <property type="component" value="Unassembled WGS sequence"/>
</dbReference>
<name>A0A855SB55_PHOAN</name>
<reference evidence="2 3" key="1">
    <citation type="submission" date="2018-01" db="EMBL/GenBank/DDBJ databases">
        <title>Whole genome sequencing of Histamine producing bacteria.</title>
        <authorList>
            <person name="Butler K."/>
        </authorList>
    </citation>
    <scope>NUCLEOTIDE SEQUENCE [LARGE SCALE GENOMIC DNA]</scope>
    <source>
        <strain evidence="2 3">A2-1</strain>
    </source>
</reference>
<dbReference type="PANTHER" id="PTHR35867">
    <property type="entry name" value="PROTEIN RSEC"/>
    <property type="match status" value="1"/>
</dbReference>
<sequence>MMRTLATVTAVEKGTVTVSCQQQTSCGHCASRNSCGTGIVTKAMPGRVHDVKIATQSSLSIGQVVEIGLSERSMLSSALLIYMLPLLFLLLGSGLGQWIFVDLAQSNELGVISSAVIATTLGLLIARHYAKRLESNSAYKPTLIRVLGAPISSDKLINAASKDSE</sequence>
<evidence type="ECO:0000256" key="1">
    <source>
        <dbReference type="SAM" id="Phobius"/>
    </source>
</evidence>
<feature type="transmembrane region" description="Helical" evidence="1">
    <location>
        <begin position="112"/>
        <end position="130"/>
    </location>
</feature>
<dbReference type="AlphaFoldDB" id="A0A855SB55"/>
<gene>
    <name evidence="2" type="ORF">C0W41_14355</name>
</gene>
<accession>A0A855SB55</accession>
<keyword evidence="1" id="KW-1133">Transmembrane helix</keyword>
<dbReference type="InterPro" id="IPR026268">
    <property type="entry name" value="RseC"/>
</dbReference>
<dbReference type="RefSeq" id="WP_045132673.1">
    <property type="nucleotide sequence ID" value="NZ_JZSO01000019.1"/>
</dbReference>
<dbReference type="PIRSF" id="PIRSF004923">
    <property type="entry name" value="RseC"/>
    <property type="match status" value="1"/>
</dbReference>
<dbReference type="EMBL" id="PYOY01000007">
    <property type="protein sequence ID" value="PSX06616.1"/>
    <property type="molecule type" value="Genomic_DNA"/>
</dbReference>
<dbReference type="InterPro" id="IPR007359">
    <property type="entry name" value="SigmaE_reg_RseC_MucC"/>
</dbReference>
<organism evidence="2 3">
    <name type="scientific">Photobacterium angustum</name>
    <dbReference type="NCBI Taxonomy" id="661"/>
    <lineage>
        <taxon>Bacteria</taxon>
        <taxon>Pseudomonadati</taxon>
        <taxon>Pseudomonadota</taxon>
        <taxon>Gammaproteobacteria</taxon>
        <taxon>Vibrionales</taxon>
        <taxon>Vibrionaceae</taxon>
        <taxon>Photobacterium</taxon>
    </lineage>
</organism>
<keyword evidence="1" id="KW-0812">Transmembrane</keyword>
<protein>
    <submittedName>
        <fullName evidence="2">Transcriptional regulator</fullName>
    </submittedName>
</protein>
<dbReference type="GeneID" id="61230671"/>
<comment type="caution">
    <text evidence="2">The sequence shown here is derived from an EMBL/GenBank/DDBJ whole genome shotgun (WGS) entry which is preliminary data.</text>
</comment>
<evidence type="ECO:0000313" key="3">
    <source>
        <dbReference type="Proteomes" id="UP000241440"/>
    </source>
</evidence>
<dbReference type="PANTHER" id="PTHR35867:SF1">
    <property type="entry name" value="PROTEIN RSEC"/>
    <property type="match status" value="1"/>
</dbReference>
<feature type="transmembrane region" description="Helical" evidence="1">
    <location>
        <begin position="79"/>
        <end position="100"/>
    </location>
</feature>
<dbReference type="Pfam" id="PF04246">
    <property type="entry name" value="RseC_MucC"/>
    <property type="match status" value="1"/>
</dbReference>
<proteinExistence type="predicted"/>